<evidence type="ECO:0000313" key="3">
    <source>
        <dbReference type="EMBL" id="GLB83517.1"/>
    </source>
</evidence>
<name>A0A9P3QAE2_9MYCO</name>
<accession>A0A9P3QAE2</accession>
<feature type="compositionally biased region" description="Basic residues" evidence="1">
    <location>
        <begin position="44"/>
        <end position="57"/>
    </location>
</feature>
<keyword evidence="5" id="KW-1185">Reference proteome</keyword>
<comment type="caution">
    <text evidence="4">The sequence shown here is derived from an EMBL/GenBank/DDBJ whole genome shotgun (WGS) entry which is preliminary data.</text>
</comment>
<gene>
    <name evidence="4" type="ORF">Mkiyose1413_35260</name>
    <name evidence="3" type="ORF">SRL2020028_27730</name>
</gene>
<organism evidence="4 5">
    <name type="scientific">Mycobacterium kiyosense</name>
    <dbReference type="NCBI Taxonomy" id="2871094"/>
    <lineage>
        <taxon>Bacteria</taxon>
        <taxon>Bacillati</taxon>
        <taxon>Actinomycetota</taxon>
        <taxon>Actinomycetes</taxon>
        <taxon>Mycobacteriales</taxon>
        <taxon>Mycobacteriaceae</taxon>
        <taxon>Mycobacterium</taxon>
    </lineage>
</organism>
<evidence type="ECO:0000256" key="2">
    <source>
        <dbReference type="SAM" id="Phobius"/>
    </source>
</evidence>
<dbReference type="EMBL" id="BRZI01000028">
    <property type="protein sequence ID" value="GLD31643.1"/>
    <property type="molecule type" value="Genomic_DNA"/>
</dbReference>
<dbReference type="Proteomes" id="UP001165663">
    <property type="component" value="Unassembled WGS sequence"/>
</dbReference>
<keyword evidence="2" id="KW-0472">Membrane</keyword>
<feature type="region of interest" description="Disordered" evidence="1">
    <location>
        <begin position="41"/>
        <end position="108"/>
    </location>
</feature>
<protein>
    <submittedName>
        <fullName evidence="4">Uncharacterized protein</fullName>
    </submittedName>
</protein>
<keyword evidence="2" id="KW-1133">Transmembrane helix</keyword>
<evidence type="ECO:0000313" key="5">
    <source>
        <dbReference type="Proteomes" id="UP001064782"/>
    </source>
</evidence>
<reference evidence="4" key="1">
    <citation type="submission" date="2022-08" db="EMBL/GenBank/DDBJ databases">
        <title>Mycobacterium kiyosense sp. nov., scotochromogenic slow-glowing species isolated from respiratory specimens.</title>
        <authorList>
            <person name="Fukano H."/>
            <person name="Kazumi Y."/>
            <person name="Sakagami N."/>
            <person name="Ato M."/>
            <person name="Mitarai S."/>
            <person name="Hoshino Y."/>
        </authorList>
    </citation>
    <scope>NUCLEOTIDE SEQUENCE</scope>
    <source>
        <strain evidence="4">1413</strain>
        <strain evidence="3">SRL2020-028</strain>
    </source>
</reference>
<dbReference type="EMBL" id="BRXE01000028">
    <property type="protein sequence ID" value="GLB83517.1"/>
    <property type="molecule type" value="Genomic_DNA"/>
</dbReference>
<evidence type="ECO:0000313" key="4">
    <source>
        <dbReference type="EMBL" id="GLD31643.1"/>
    </source>
</evidence>
<evidence type="ECO:0000256" key="1">
    <source>
        <dbReference type="SAM" id="MobiDB-lite"/>
    </source>
</evidence>
<keyword evidence="2" id="KW-0812">Transmembrane</keyword>
<sequence>MHEHRTPRVFKAAAWVAIVAGITFVVSVIFFTGFRLGLMAGHGGGHHHGHHHKHAMMHHGGFPGSGFRGGGSPEVGPGGPGGAGGPGGPAQVPSSVSPSATPSPAPGR</sequence>
<dbReference type="AlphaFoldDB" id="A0A9P3QAE2"/>
<dbReference type="Proteomes" id="UP001064782">
    <property type="component" value="Unassembled WGS sequence"/>
</dbReference>
<feature type="transmembrane region" description="Helical" evidence="2">
    <location>
        <begin position="12"/>
        <end position="34"/>
    </location>
</feature>
<feature type="compositionally biased region" description="Gly residues" evidence="1">
    <location>
        <begin position="61"/>
        <end position="88"/>
    </location>
</feature>
<proteinExistence type="predicted"/>
<feature type="compositionally biased region" description="Low complexity" evidence="1">
    <location>
        <begin position="89"/>
        <end position="100"/>
    </location>
</feature>